<dbReference type="AlphaFoldDB" id="A0A0C1FMT3"/>
<dbReference type="SUPFAM" id="SSF48208">
    <property type="entry name" value="Six-hairpin glycosidases"/>
    <property type="match status" value="1"/>
</dbReference>
<gene>
    <name evidence="2" type="ORF">OC25_10210</name>
</gene>
<feature type="domain" description="Mannosylglycerate hydrolase MGH1-like glycoside hydrolase" evidence="1">
    <location>
        <begin position="689"/>
        <end position="860"/>
    </location>
</feature>
<feature type="domain" description="Mannosylglycerate hydrolase MGH1-like glycoside hydrolase" evidence="1">
    <location>
        <begin position="418"/>
        <end position="522"/>
    </location>
</feature>
<name>A0A0C1FMT3_9SPHI</name>
<dbReference type="InterPro" id="IPR008928">
    <property type="entry name" value="6-hairpin_glycosidase_sf"/>
</dbReference>
<dbReference type="Gene3D" id="1.50.10.10">
    <property type="match status" value="1"/>
</dbReference>
<dbReference type="PANTHER" id="PTHR10412">
    <property type="entry name" value="MANNOSYL-OLIGOSACCHARIDE GLUCOSIDASE"/>
    <property type="match status" value="1"/>
</dbReference>
<evidence type="ECO:0000259" key="1">
    <source>
        <dbReference type="Pfam" id="PF22422"/>
    </source>
</evidence>
<keyword evidence="3" id="KW-1185">Reference proteome</keyword>
<accession>A0A0C1FMT3</accession>
<dbReference type="Proteomes" id="UP000031246">
    <property type="component" value="Unassembled WGS sequence"/>
</dbReference>
<sequence>MANAEQKRIDTQYQQGAKWLKWGSYVSERQWGTIREDYSNNGDAWAYTTHDTARSKAFRWGEEGLAAISDDQQLLCLGLALWNGKDAILKERLFGLNNGEGNHGEDVKEVYYYLDNTPTHSYMQMLYKYPQSPFPYARLVEENAKRSRNEAEFELMDTGIFDQDKYFDILISYAKNEEEDILIQYTVINRGNEDAEIHLLPQCWYRNNWSWEGSEVKPTINYLGENQLLFHSEKEGKMYAYVDGAPDFLFTNNETNNELLYQSANASPYVKDGIHNYIVNGEKDKVNPAKSGTKVAVHYHEKVPAKQILTFKLRLSDKPIEKPFEDFERIFESRKNEADEFYAGKYKDKSSVEEQLLQRQAWAGLLWNKQYYNYDVNVWLKGDVGLPKPSAQRACGRNFHWSHFMAADIILMPDKWEYPWFAAWDLAFHCIALAPIDPDFAKQQLRLLVNNNYIHPNGQLPAYEWDFTDTNPPVHAMATYKVYLTDKKNKGVGDLKFLEEVFQKLLLNFTWWVNQKDSEGNNIFEGGFLGLDNIGVFNRSEPVPGGGFLEQADGTSWMAMYALNMLQISIELALHNPVYEDMAIKFSEHFLFIAGSIDNMGEYHIGLWDEQDGFYYDLLRKPDGGWDRLRIRTLVGLIPMFAVIVFSDQDWKDLPKLKNRLESFMLQRPDLVQLVSHWADKSGNDKHLFSLLRGHRMKMLLRRMLDTSEFLSDFGVRSISKKYEAEPYSYWLNGSDYSVKYIPVESDTGMFGGNSNWRGPIWFPINYLLIDALKHFHEYYTDDFRVEYPTGSNSYFSLAEIADMLGKRLKSIFLKNEKGERPVFGACAKFNHDEHFSDYILFYEYFNGDNGKGLGASHQTGWTALVALL</sequence>
<dbReference type="EMBL" id="JSYN01000010">
    <property type="protein sequence ID" value="KIA94287.1"/>
    <property type="molecule type" value="Genomic_DNA"/>
</dbReference>
<reference evidence="2 3" key="1">
    <citation type="submission" date="2014-10" db="EMBL/GenBank/DDBJ databases">
        <title>Pedobacter Kyungheensis.</title>
        <authorList>
            <person name="Anderson B.M."/>
            <person name="Newman J.D."/>
        </authorList>
    </citation>
    <scope>NUCLEOTIDE SEQUENCE [LARGE SCALE GENOMIC DNA]</scope>
    <source>
        <strain evidence="2 3">KACC 16221</strain>
    </source>
</reference>
<dbReference type="RefSeq" id="WP_039475252.1">
    <property type="nucleotide sequence ID" value="NZ_JSYN01000010.1"/>
</dbReference>
<dbReference type="InterPro" id="IPR054491">
    <property type="entry name" value="MGH1-like_GH"/>
</dbReference>
<dbReference type="Pfam" id="PF22422">
    <property type="entry name" value="MGH1-like_GH"/>
    <property type="match status" value="2"/>
</dbReference>
<dbReference type="OrthoDB" id="9781878at2"/>
<organism evidence="2 3">
    <name type="scientific">Pedobacter kyungheensis</name>
    <dbReference type="NCBI Taxonomy" id="1069985"/>
    <lineage>
        <taxon>Bacteria</taxon>
        <taxon>Pseudomonadati</taxon>
        <taxon>Bacteroidota</taxon>
        <taxon>Sphingobacteriia</taxon>
        <taxon>Sphingobacteriales</taxon>
        <taxon>Sphingobacteriaceae</taxon>
        <taxon>Pedobacter</taxon>
    </lineage>
</organism>
<comment type="caution">
    <text evidence="2">The sequence shown here is derived from an EMBL/GenBank/DDBJ whole genome shotgun (WGS) entry which is preliminary data.</text>
</comment>
<proteinExistence type="predicted"/>
<dbReference type="InterPro" id="IPR004888">
    <property type="entry name" value="Glycoside_hydrolase_63"/>
</dbReference>
<dbReference type="InterPro" id="IPR012341">
    <property type="entry name" value="6hp_glycosidase-like_sf"/>
</dbReference>
<dbReference type="GO" id="GO:0009311">
    <property type="term" value="P:oligosaccharide metabolic process"/>
    <property type="evidence" value="ECO:0007669"/>
    <property type="project" value="InterPro"/>
</dbReference>
<evidence type="ECO:0000313" key="2">
    <source>
        <dbReference type="EMBL" id="KIA94287.1"/>
    </source>
</evidence>
<evidence type="ECO:0000313" key="3">
    <source>
        <dbReference type="Proteomes" id="UP000031246"/>
    </source>
</evidence>
<protein>
    <submittedName>
        <fullName evidence="2">Glucosidase</fullName>
    </submittedName>
</protein>
<dbReference type="PANTHER" id="PTHR10412:SF10">
    <property type="entry name" value="GLYCOSYL HYDROLASE FAMILY 63 C-TERMINAL DOMAIN-CONTAINING PROTEIN"/>
    <property type="match status" value="1"/>
</dbReference>
<dbReference type="GO" id="GO:0004573">
    <property type="term" value="F:Glc3Man9GlcNAc2 oligosaccharide glucosidase activity"/>
    <property type="evidence" value="ECO:0007669"/>
    <property type="project" value="InterPro"/>
</dbReference>